<evidence type="ECO:0000313" key="7">
    <source>
        <dbReference type="EMBL" id="PXY36251.1"/>
    </source>
</evidence>
<keyword evidence="5" id="KW-0067">ATP-binding</keyword>
<keyword evidence="3 5" id="KW-0547">Nucleotide-binding</keyword>
<dbReference type="PANTHER" id="PTHR11815">
    <property type="entry name" value="SUCCINYL-COA SYNTHETASE BETA CHAIN"/>
    <property type="match status" value="1"/>
</dbReference>
<dbReference type="AlphaFoldDB" id="A0A318LPC9"/>
<feature type="domain" description="ATP-grasp" evidence="6">
    <location>
        <begin position="9"/>
        <end position="223"/>
    </location>
</feature>
<keyword evidence="4" id="KW-0460">Magnesium</keyword>
<dbReference type="Pfam" id="PF08442">
    <property type="entry name" value="ATP-grasp_2"/>
    <property type="match status" value="1"/>
</dbReference>
<dbReference type="PANTHER" id="PTHR11815:SF10">
    <property type="entry name" value="SUCCINATE--COA LIGASE [GDP-FORMING] SUBUNIT BETA, MITOCHONDRIAL"/>
    <property type="match status" value="1"/>
</dbReference>
<dbReference type="GO" id="GO:0042709">
    <property type="term" value="C:succinate-CoA ligase complex"/>
    <property type="evidence" value="ECO:0007669"/>
    <property type="project" value="TreeGrafter"/>
</dbReference>
<name>A0A318LPC9_9PSEU</name>
<evidence type="ECO:0000256" key="1">
    <source>
        <dbReference type="ARBA" id="ARBA00022598"/>
    </source>
</evidence>
<dbReference type="GO" id="GO:0046872">
    <property type="term" value="F:metal ion binding"/>
    <property type="evidence" value="ECO:0007669"/>
    <property type="project" value="UniProtKB-KW"/>
</dbReference>
<dbReference type="InterPro" id="IPR016102">
    <property type="entry name" value="Succinyl-CoA_synth-like"/>
</dbReference>
<dbReference type="SUPFAM" id="SSF56059">
    <property type="entry name" value="Glutathione synthetase ATP-binding domain-like"/>
    <property type="match status" value="1"/>
</dbReference>
<dbReference type="PIRSF" id="PIRSF001554">
    <property type="entry name" value="SucCS_beta"/>
    <property type="match status" value="1"/>
</dbReference>
<dbReference type="EMBL" id="MASU01000005">
    <property type="protein sequence ID" value="PXY36251.1"/>
    <property type="molecule type" value="Genomic_DNA"/>
</dbReference>
<dbReference type="SUPFAM" id="SSF52210">
    <property type="entry name" value="Succinyl-CoA synthetase domains"/>
    <property type="match status" value="1"/>
</dbReference>
<dbReference type="Gene3D" id="3.40.50.261">
    <property type="entry name" value="Succinyl-CoA synthetase domains"/>
    <property type="match status" value="1"/>
</dbReference>
<dbReference type="GO" id="GO:0006099">
    <property type="term" value="P:tricarboxylic acid cycle"/>
    <property type="evidence" value="ECO:0007669"/>
    <property type="project" value="InterPro"/>
</dbReference>
<dbReference type="OrthoDB" id="9802602at2"/>
<dbReference type="GO" id="GO:0004775">
    <property type="term" value="F:succinate-CoA ligase (ADP-forming) activity"/>
    <property type="evidence" value="ECO:0007669"/>
    <property type="project" value="TreeGrafter"/>
</dbReference>
<comment type="caution">
    <text evidence="7">The sequence shown here is derived from an EMBL/GenBank/DDBJ whole genome shotgun (WGS) entry which is preliminary data.</text>
</comment>
<dbReference type="Pfam" id="PF00549">
    <property type="entry name" value="Ligase_CoA"/>
    <property type="match status" value="1"/>
</dbReference>
<dbReference type="InterPro" id="IPR017866">
    <property type="entry name" value="Succ-CoA_synthase_bsu_CS"/>
</dbReference>
<keyword evidence="2" id="KW-0479">Metal-binding</keyword>
<sequence>MKLLEHQGKQLLAQAGVPVPRGRVVTTPEAAQQAAAVLGCRVALKAQVPAGKRGKAGGIGFAGAPEDAAGAAARLLGSELAGSRVDAVLVEEAADIAQELYASVLNDPAGKGPLVLFCPAGGMDIEELSARDPESIRRLGVDIRTGLTADAARSLVTGLGLGEHVEEQVTSALLTMYRLYRTVEAELVEVNPLVVTGAGEVVALDSKISLDPGALGRHAELVADLVPERDDTGTELERRGRELGLQYLELDGEVGVLANGAGLTMTTLDAVTHYGGKPANFLEIGGDAYTKATPALRLVLDNPRVRSLVVNFCGAFARTDVMTEGVLAAIEELRPELPIFFSIHGTGEEKAIRLVRERLGVEPYDTMDDAVRAAVAAAAGEGKVAG</sequence>
<dbReference type="Proteomes" id="UP000247892">
    <property type="component" value="Unassembled WGS sequence"/>
</dbReference>
<accession>A0A318LPC9</accession>
<protein>
    <submittedName>
        <fullName evidence="7">Succinate--CoA ligase</fullName>
    </submittedName>
</protein>
<dbReference type="RefSeq" id="WP_110336252.1">
    <property type="nucleotide sequence ID" value="NZ_JBHVKT010000069.1"/>
</dbReference>
<dbReference type="InterPro" id="IPR005811">
    <property type="entry name" value="SUCC_ACL_C"/>
</dbReference>
<evidence type="ECO:0000259" key="6">
    <source>
        <dbReference type="PROSITE" id="PS50975"/>
    </source>
</evidence>
<dbReference type="InterPro" id="IPR013650">
    <property type="entry name" value="ATP-grasp_succ-CoA_synth-type"/>
</dbReference>
<gene>
    <name evidence="7" type="ORF">BA062_12525</name>
</gene>
<keyword evidence="1 7" id="KW-0436">Ligase</keyword>
<reference evidence="7 8" key="1">
    <citation type="submission" date="2016-07" db="EMBL/GenBank/DDBJ databases">
        <title>Draft genome sequence of Prauserella sp. YIM 121212, isolated from alkaline soil.</title>
        <authorList>
            <person name="Ruckert C."/>
            <person name="Albersmeier A."/>
            <person name="Jiang C.-L."/>
            <person name="Jiang Y."/>
            <person name="Kalinowski J."/>
            <person name="Schneider O."/>
            <person name="Winkler A."/>
            <person name="Zotchev S.B."/>
        </authorList>
    </citation>
    <scope>NUCLEOTIDE SEQUENCE [LARGE SCALE GENOMIC DNA]</scope>
    <source>
        <strain evidence="7 8">YIM 121212</strain>
    </source>
</reference>
<dbReference type="Gene3D" id="3.30.1490.20">
    <property type="entry name" value="ATP-grasp fold, A domain"/>
    <property type="match status" value="1"/>
</dbReference>
<dbReference type="InterPro" id="IPR005809">
    <property type="entry name" value="Succ_CoA_ligase-like_bsu"/>
</dbReference>
<dbReference type="PROSITE" id="PS50975">
    <property type="entry name" value="ATP_GRASP"/>
    <property type="match status" value="1"/>
</dbReference>
<dbReference type="GO" id="GO:0006104">
    <property type="term" value="P:succinyl-CoA metabolic process"/>
    <property type="evidence" value="ECO:0007669"/>
    <property type="project" value="TreeGrafter"/>
</dbReference>
<evidence type="ECO:0000256" key="4">
    <source>
        <dbReference type="ARBA" id="ARBA00022842"/>
    </source>
</evidence>
<evidence type="ECO:0000256" key="5">
    <source>
        <dbReference type="PROSITE-ProRule" id="PRU00409"/>
    </source>
</evidence>
<proteinExistence type="predicted"/>
<dbReference type="InterPro" id="IPR011761">
    <property type="entry name" value="ATP-grasp"/>
</dbReference>
<dbReference type="Gene3D" id="3.30.470.20">
    <property type="entry name" value="ATP-grasp fold, B domain"/>
    <property type="match status" value="1"/>
</dbReference>
<evidence type="ECO:0000313" key="8">
    <source>
        <dbReference type="Proteomes" id="UP000247892"/>
    </source>
</evidence>
<evidence type="ECO:0000256" key="2">
    <source>
        <dbReference type="ARBA" id="ARBA00022723"/>
    </source>
</evidence>
<keyword evidence="8" id="KW-1185">Reference proteome</keyword>
<dbReference type="GO" id="GO:0005524">
    <property type="term" value="F:ATP binding"/>
    <property type="evidence" value="ECO:0007669"/>
    <property type="project" value="UniProtKB-UniRule"/>
</dbReference>
<organism evidence="7 8">
    <name type="scientific">Prauserella flavalba</name>
    <dbReference type="NCBI Taxonomy" id="1477506"/>
    <lineage>
        <taxon>Bacteria</taxon>
        <taxon>Bacillati</taxon>
        <taxon>Actinomycetota</taxon>
        <taxon>Actinomycetes</taxon>
        <taxon>Pseudonocardiales</taxon>
        <taxon>Pseudonocardiaceae</taxon>
        <taxon>Prauserella</taxon>
    </lineage>
</organism>
<dbReference type="PROSITE" id="PS01217">
    <property type="entry name" value="SUCCINYL_COA_LIG_3"/>
    <property type="match status" value="1"/>
</dbReference>
<dbReference type="InterPro" id="IPR013815">
    <property type="entry name" value="ATP_grasp_subdomain_1"/>
</dbReference>
<evidence type="ECO:0000256" key="3">
    <source>
        <dbReference type="ARBA" id="ARBA00022741"/>
    </source>
</evidence>